<dbReference type="STRING" id="6265.A0A0B2W1T5"/>
<keyword evidence="4 10" id="KW-1133">Transmembrane helix</keyword>
<evidence type="ECO:0000256" key="6">
    <source>
        <dbReference type="ARBA" id="ARBA00023136"/>
    </source>
</evidence>
<feature type="transmembrane region" description="Helical" evidence="10">
    <location>
        <begin position="280"/>
        <end position="306"/>
    </location>
</feature>
<evidence type="ECO:0000256" key="9">
    <source>
        <dbReference type="RuleBase" id="RU000688"/>
    </source>
</evidence>
<comment type="caution">
    <text evidence="12">The sequence shown here is derived from an EMBL/GenBank/DDBJ whole genome shotgun (WGS) entry which is preliminary data.</text>
</comment>
<dbReference type="PANTHER" id="PTHR24229">
    <property type="entry name" value="NEUROPEPTIDES RECEPTOR"/>
    <property type="match status" value="1"/>
</dbReference>
<dbReference type="Gene3D" id="1.20.1070.10">
    <property type="entry name" value="Rhodopsin 7-helix transmembrane proteins"/>
    <property type="match status" value="1"/>
</dbReference>
<keyword evidence="6 10" id="KW-0472">Membrane</keyword>
<feature type="transmembrane region" description="Helical" evidence="10">
    <location>
        <begin position="169"/>
        <end position="193"/>
    </location>
</feature>
<evidence type="ECO:0000313" key="13">
    <source>
        <dbReference type="Proteomes" id="UP000031036"/>
    </source>
</evidence>
<dbReference type="OMA" id="PRYMREM"/>
<dbReference type="InterPro" id="IPR017452">
    <property type="entry name" value="GPCR_Rhodpsn_7TM"/>
</dbReference>
<evidence type="ECO:0000256" key="7">
    <source>
        <dbReference type="ARBA" id="ARBA00023170"/>
    </source>
</evidence>
<dbReference type="PROSITE" id="PS50262">
    <property type="entry name" value="G_PROTEIN_RECEP_F1_2"/>
    <property type="match status" value="1"/>
</dbReference>
<keyword evidence="8 9" id="KW-0807">Transducer</keyword>
<evidence type="ECO:0000259" key="11">
    <source>
        <dbReference type="PROSITE" id="PS50262"/>
    </source>
</evidence>
<feature type="transmembrane region" description="Helical" evidence="10">
    <location>
        <begin position="129"/>
        <end position="149"/>
    </location>
</feature>
<evidence type="ECO:0000256" key="3">
    <source>
        <dbReference type="ARBA" id="ARBA00022692"/>
    </source>
</evidence>
<dbReference type="SUPFAM" id="SSF81321">
    <property type="entry name" value="Family A G protein-coupled receptor-like"/>
    <property type="match status" value="1"/>
</dbReference>
<dbReference type="GO" id="GO:0043005">
    <property type="term" value="C:neuron projection"/>
    <property type="evidence" value="ECO:0007669"/>
    <property type="project" value="TreeGrafter"/>
</dbReference>
<comment type="similarity">
    <text evidence="9">Belongs to the G-protein coupled receptor 1 family.</text>
</comment>
<dbReference type="PRINTS" id="PR00237">
    <property type="entry name" value="GPCRRHODOPSN"/>
</dbReference>
<dbReference type="CDD" id="cd00637">
    <property type="entry name" value="7tm_classA_rhodopsin-like"/>
    <property type="match status" value="1"/>
</dbReference>
<dbReference type="GO" id="GO:0004930">
    <property type="term" value="F:G protein-coupled receptor activity"/>
    <property type="evidence" value="ECO:0007669"/>
    <property type="project" value="UniProtKB-KW"/>
</dbReference>
<comment type="subcellular location">
    <subcellularLocation>
        <location evidence="1">Cell membrane</location>
        <topology evidence="1">Multi-pass membrane protein</topology>
    </subcellularLocation>
</comment>
<dbReference type="PROSITE" id="PS00237">
    <property type="entry name" value="G_PROTEIN_RECEP_F1_1"/>
    <property type="match status" value="1"/>
</dbReference>
<feature type="transmembrane region" description="Helical" evidence="10">
    <location>
        <begin position="51"/>
        <end position="75"/>
    </location>
</feature>
<sequence length="426" mass="48621">MWQMYASACIYILTMKVGLIGNVWVICSVLRNRRPRNNLTHLSTSDRLRSYIFALALIDFVVVSSLCVRVIYTLLPSIHFEIPICRAIFFMDHLVKLASVTCLACISIERYITIRKPFNSQIRKRLFKMTPLFAIGMLLMILSALLLKAGVVTVNANHMDCRQLRQQSALLVMAGLVVAFAFITLLAVVSINYGQIVRHVRRKFWKRKARVCANLRQHQPLVSEPRYMRDMTSAIVRVAVFHIICWLPYCVFQLLPDEVSSVISTSVRMLKEREASGGDWLGWVSFIVNWFTYVNSACDWVFYAVLNRDLRTLIRTNTERRKRSTLSQYSSPNPFHYTLRRQVSSGLRFFQSVNSTKSAQGSFDECVPISTSVPPHSQIIVPPSPKFSNYSADYMAYSNGPDSPQFHSSCSHKTSTLIADGVEEFV</sequence>
<dbReference type="PANTHER" id="PTHR24229:SF40">
    <property type="entry name" value="ALLATOSTATIN C RECEPTOR 1-RELATED"/>
    <property type="match status" value="1"/>
</dbReference>
<feature type="transmembrane region" description="Helical" evidence="10">
    <location>
        <begin position="234"/>
        <end position="255"/>
    </location>
</feature>
<dbReference type="AlphaFoldDB" id="A0A0B2W1T5"/>
<organism evidence="12 13">
    <name type="scientific">Toxocara canis</name>
    <name type="common">Canine roundworm</name>
    <dbReference type="NCBI Taxonomy" id="6265"/>
    <lineage>
        <taxon>Eukaryota</taxon>
        <taxon>Metazoa</taxon>
        <taxon>Ecdysozoa</taxon>
        <taxon>Nematoda</taxon>
        <taxon>Chromadorea</taxon>
        <taxon>Rhabditida</taxon>
        <taxon>Spirurina</taxon>
        <taxon>Ascaridomorpha</taxon>
        <taxon>Ascaridoidea</taxon>
        <taxon>Toxocaridae</taxon>
        <taxon>Toxocara</taxon>
    </lineage>
</organism>
<dbReference type="GO" id="GO:0042277">
    <property type="term" value="F:peptide binding"/>
    <property type="evidence" value="ECO:0007669"/>
    <property type="project" value="TreeGrafter"/>
</dbReference>
<dbReference type="EMBL" id="JPKZ01000317">
    <property type="protein sequence ID" value="KHN87953.1"/>
    <property type="molecule type" value="Genomic_DNA"/>
</dbReference>
<evidence type="ECO:0000256" key="10">
    <source>
        <dbReference type="SAM" id="Phobius"/>
    </source>
</evidence>
<accession>A0A0B2W1T5</accession>
<protein>
    <submittedName>
        <fullName evidence="12">Apelin receptor B</fullName>
    </submittedName>
</protein>
<evidence type="ECO:0000256" key="5">
    <source>
        <dbReference type="ARBA" id="ARBA00023040"/>
    </source>
</evidence>
<gene>
    <name evidence="12" type="primary">aplnrb</name>
    <name evidence="12" type="ORF">Tcan_13218</name>
</gene>
<dbReference type="OrthoDB" id="5797723at2759"/>
<feature type="transmembrane region" description="Helical" evidence="10">
    <location>
        <begin position="6"/>
        <end position="30"/>
    </location>
</feature>
<evidence type="ECO:0000313" key="12">
    <source>
        <dbReference type="EMBL" id="KHN87953.1"/>
    </source>
</evidence>
<name>A0A0B2W1T5_TOXCA</name>
<dbReference type="Pfam" id="PF00001">
    <property type="entry name" value="7tm_1"/>
    <property type="match status" value="1"/>
</dbReference>
<keyword evidence="3 9" id="KW-0812">Transmembrane</keyword>
<evidence type="ECO:0000256" key="4">
    <source>
        <dbReference type="ARBA" id="ARBA00022989"/>
    </source>
</evidence>
<reference evidence="12 13" key="1">
    <citation type="submission" date="2014-11" db="EMBL/GenBank/DDBJ databases">
        <title>Genetic blueprint of the zoonotic pathogen Toxocara canis.</title>
        <authorList>
            <person name="Zhu X.-Q."/>
            <person name="Korhonen P.K."/>
            <person name="Cai H."/>
            <person name="Young N.D."/>
            <person name="Nejsum P."/>
            <person name="von Samson-Himmelstjerna G."/>
            <person name="Boag P.R."/>
            <person name="Tan P."/>
            <person name="Li Q."/>
            <person name="Min J."/>
            <person name="Yang Y."/>
            <person name="Wang X."/>
            <person name="Fang X."/>
            <person name="Hall R.S."/>
            <person name="Hofmann A."/>
            <person name="Sternberg P.W."/>
            <person name="Jex A.R."/>
            <person name="Gasser R.B."/>
        </authorList>
    </citation>
    <scope>NUCLEOTIDE SEQUENCE [LARGE SCALE GENOMIC DNA]</scope>
    <source>
        <strain evidence="12">PN_DK_2014</strain>
    </source>
</reference>
<keyword evidence="7 9" id="KW-0675">Receptor</keyword>
<dbReference type="GO" id="GO:0005886">
    <property type="term" value="C:plasma membrane"/>
    <property type="evidence" value="ECO:0007669"/>
    <property type="project" value="UniProtKB-SubCell"/>
</dbReference>
<keyword evidence="5 9" id="KW-0297">G-protein coupled receptor</keyword>
<keyword evidence="2" id="KW-1003">Cell membrane</keyword>
<evidence type="ECO:0000256" key="8">
    <source>
        <dbReference type="ARBA" id="ARBA00023224"/>
    </source>
</evidence>
<keyword evidence="13" id="KW-1185">Reference proteome</keyword>
<dbReference type="InterPro" id="IPR000276">
    <property type="entry name" value="GPCR_Rhodpsn"/>
</dbReference>
<evidence type="ECO:0000256" key="2">
    <source>
        <dbReference type="ARBA" id="ARBA00022475"/>
    </source>
</evidence>
<evidence type="ECO:0000256" key="1">
    <source>
        <dbReference type="ARBA" id="ARBA00004651"/>
    </source>
</evidence>
<feature type="domain" description="G-protein coupled receptors family 1 profile" evidence="11">
    <location>
        <begin position="21"/>
        <end position="303"/>
    </location>
</feature>
<dbReference type="Proteomes" id="UP000031036">
    <property type="component" value="Unassembled WGS sequence"/>
</dbReference>
<proteinExistence type="inferred from homology"/>
<feature type="transmembrane region" description="Helical" evidence="10">
    <location>
        <begin position="87"/>
        <end position="108"/>
    </location>
</feature>